<dbReference type="EMBL" id="CABWMC010000004">
    <property type="protein sequence ID" value="VXB76754.1"/>
    <property type="molecule type" value="Genomic_DNA"/>
</dbReference>
<evidence type="ECO:0000313" key="2">
    <source>
        <dbReference type="Proteomes" id="UP000437562"/>
    </source>
</evidence>
<gene>
    <name evidence="1" type="ORF">BACI71_120337</name>
</gene>
<proteinExistence type="predicted"/>
<organism evidence="1 2">
    <name type="scientific">Bacillus mycoides</name>
    <dbReference type="NCBI Taxonomy" id="1405"/>
    <lineage>
        <taxon>Bacteria</taxon>
        <taxon>Bacillati</taxon>
        <taxon>Bacillota</taxon>
        <taxon>Bacilli</taxon>
        <taxon>Bacillales</taxon>
        <taxon>Bacillaceae</taxon>
        <taxon>Bacillus</taxon>
        <taxon>Bacillus cereus group</taxon>
    </lineage>
</organism>
<name>A0A653T6C1_BACMY</name>
<dbReference type="Proteomes" id="UP000437562">
    <property type="component" value="Unassembled WGS sequence"/>
</dbReference>
<dbReference type="AlphaFoldDB" id="A0A653T6C1"/>
<sequence length="60" mass="7145">MNITRNLLIIWNEKRFPLILAILQSVNDLLRMVCNCVFSQNPKKSVAIMRTRKQTQWRLS</sequence>
<reference evidence="1 2" key="1">
    <citation type="submission" date="2019-10" db="EMBL/GenBank/DDBJ databases">
        <authorList>
            <person name="Karimi E."/>
        </authorList>
    </citation>
    <scope>NUCLEOTIDE SEQUENCE [LARGE SCALE GENOMIC DNA]</scope>
    <source>
        <strain evidence="1">Bacillus sp. 71</strain>
    </source>
</reference>
<evidence type="ECO:0000313" key="1">
    <source>
        <dbReference type="EMBL" id="VXB76754.1"/>
    </source>
</evidence>
<accession>A0A653T6C1</accession>
<protein>
    <submittedName>
        <fullName evidence="1">Uncharacterized protein</fullName>
    </submittedName>
</protein>